<feature type="compositionally biased region" description="Gly residues" evidence="2">
    <location>
        <begin position="136"/>
        <end position="145"/>
    </location>
</feature>
<proteinExistence type="inferred from homology"/>
<dbReference type="Pfam" id="PF05071">
    <property type="entry name" value="NDUFA12"/>
    <property type="match status" value="1"/>
</dbReference>
<comment type="caution">
    <text evidence="3">The sequence shown here is derived from an EMBL/GenBank/DDBJ whole genome shotgun (WGS) entry which is preliminary data.</text>
</comment>
<dbReference type="PANTHER" id="PTHR32470">
    <property type="entry name" value="ADH DEHYDROGENASE [UBIQUINONE] 1 ALPHA SUBCOMPLEX ASSEMBLY FACTOR 2"/>
    <property type="match status" value="1"/>
</dbReference>
<gene>
    <name evidence="3" type="ORF">FRX48_02157</name>
</gene>
<dbReference type="PANTHER" id="PTHR32470:SF2">
    <property type="entry name" value="NADH DEHYDROGENASE [UBIQUINONE] 1 ALPHA SUBCOMPLEX ASSEMBLY FACTOR 2"/>
    <property type="match status" value="1"/>
</dbReference>
<dbReference type="GO" id="GO:0032981">
    <property type="term" value="P:mitochondrial respiratory chain complex I assembly"/>
    <property type="evidence" value="ECO:0007669"/>
    <property type="project" value="TreeGrafter"/>
</dbReference>
<reference evidence="3 4" key="1">
    <citation type="submission" date="2019-09" db="EMBL/GenBank/DDBJ databases">
        <title>The hologenome of the rock-dwelling lichen Lasallia pustulata.</title>
        <authorList>
            <person name="Greshake Tzovaras B."/>
            <person name="Segers F."/>
            <person name="Bicker A."/>
            <person name="Dal Grande F."/>
            <person name="Otte J."/>
            <person name="Hankeln T."/>
            <person name="Schmitt I."/>
            <person name="Ebersberger I."/>
        </authorList>
    </citation>
    <scope>NUCLEOTIDE SEQUENCE [LARGE SCALE GENOMIC DNA]</scope>
    <source>
        <strain evidence="3">A1-1</strain>
    </source>
</reference>
<evidence type="ECO:0000256" key="2">
    <source>
        <dbReference type="SAM" id="MobiDB-lite"/>
    </source>
</evidence>
<evidence type="ECO:0000256" key="1">
    <source>
        <dbReference type="ARBA" id="ARBA00007355"/>
    </source>
</evidence>
<feature type="region of interest" description="Disordered" evidence="2">
    <location>
        <begin position="112"/>
        <end position="145"/>
    </location>
</feature>
<sequence length="145" mass="16948">MSSSPASPLKRLWFRWKSLKLPWRRRWLAGSDLLGNTFWEFKDSLNANRFRRIVNYNPRAHYSDIHITPQWHQWLRHTRATPPSLTEQRLDLTRQQQLKQLARLADERWAAKPSFLDDPRKMAQAGPATLPRDSGGYEGGRAGEG</sequence>
<evidence type="ECO:0000313" key="3">
    <source>
        <dbReference type="EMBL" id="KAA6413796.1"/>
    </source>
</evidence>
<evidence type="ECO:0000313" key="4">
    <source>
        <dbReference type="Proteomes" id="UP000324767"/>
    </source>
</evidence>
<dbReference type="AlphaFoldDB" id="A0A5M8PXL3"/>
<keyword evidence="3" id="KW-0830">Ubiquinone</keyword>
<feature type="compositionally biased region" description="Basic and acidic residues" evidence="2">
    <location>
        <begin position="112"/>
        <end position="121"/>
    </location>
</feature>
<dbReference type="GO" id="GO:0005739">
    <property type="term" value="C:mitochondrion"/>
    <property type="evidence" value="ECO:0007669"/>
    <property type="project" value="TreeGrafter"/>
</dbReference>
<dbReference type="GO" id="GO:0045271">
    <property type="term" value="C:respiratory chain complex I"/>
    <property type="evidence" value="ECO:0007669"/>
    <property type="project" value="InterPro"/>
</dbReference>
<dbReference type="Proteomes" id="UP000324767">
    <property type="component" value="Unassembled WGS sequence"/>
</dbReference>
<accession>A0A5M8PXL3</accession>
<dbReference type="EMBL" id="VXIT01000003">
    <property type="protein sequence ID" value="KAA6413796.1"/>
    <property type="molecule type" value="Genomic_DNA"/>
</dbReference>
<organism evidence="3 4">
    <name type="scientific">Lasallia pustulata</name>
    <dbReference type="NCBI Taxonomy" id="136370"/>
    <lineage>
        <taxon>Eukaryota</taxon>
        <taxon>Fungi</taxon>
        <taxon>Dikarya</taxon>
        <taxon>Ascomycota</taxon>
        <taxon>Pezizomycotina</taxon>
        <taxon>Lecanoromycetes</taxon>
        <taxon>OSLEUM clade</taxon>
        <taxon>Umbilicariomycetidae</taxon>
        <taxon>Umbilicariales</taxon>
        <taxon>Umbilicariaceae</taxon>
        <taxon>Lasallia</taxon>
    </lineage>
</organism>
<dbReference type="InterPro" id="IPR007763">
    <property type="entry name" value="NDUFA12"/>
</dbReference>
<comment type="similarity">
    <text evidence="1">Belongs to the complex I NDUFA12 subunit family.</text>
</comment>
<dbReference type="InterPro" id="IPR052618">
    <property type="entry name" value="ComplexI_NDUFA12"/>
</dbReference>
<name>A0A5M8PXL3_9LECA</name>
<dbReference type="OrthoDB" id="10255576at2759"/>
<protein>
    <submittedName>
        <fullName evidence="3">NADH:ubiquinone subunit</fullName>
    </submittedName>
</protein>